<dbReference type="AlphaFoldDB" id="A0A0F9SL91"/>
<gene>
    <name evidence="1" type="ORF">LCGC14_0838110</name>
</gene>
<proteinExistence type="predicted"/>
<dbReference type="EMBL" id="LAZR01002440">
    <property type="protein sequence ID" value="KKN30038.1"/>
    <property type="molecule type" value="Genomic_DNA"/>
</dbReference>
<comment type="caution">
    <text evidence="1">The sequence shown here is derived from an EMBL/GenBank/DDBJ whole genome shotgun (WGS) entry which is preliminary data.</text>
</comment>
<accession>A0A0F9SL91</accession>
<organism evidence="1">
    <name type="scientific">marine sediment metagenome</name>
    <dbReference type="NCBI Taxonomy" id="412755"/>
    <lineage>
        <taxon>unclassified sequences</taxon>
        <taxon>metagenomes</taxon>
        <taxon>ecological metagenomes</taxon>
    </lineage>
</organism>
<protein>
    <submittedName>
        <fullName evidence="1">Uncharacterized protein</fullName>
    </submittedName>
</protein>
<sequence>MSKRKKRLKPLTTREYLRLVKQNSDLVPSQRKYKRRVKLNRWEKGAITKAANNVARAGSHKTLFPLSKSQARAIKDKSLIVRRGIRGVRINNPVRDTEIHIIDGELEVQQNGRLWHSKSLPPDIDLIDAAIEILFITRKITFMSMLTTNGRSDIGDDTPEGIISQVASYLEQYADFDQWFVGVTWYYEPD</sequence>
<name>A0A0F9SL91_9ZZZZ</name>
<evidence type="ECO:0000313" key="1">
    <source>
        <dbReference type="EMBL" id="KKN30038.1"/>
    </source>
</evidence>
<reference evidence="1" key="1">
    <citation type="journal article" date="2015" name="Nature">
        <title>Complex archaea that bridge the gap between prokaryotes and eukaryotes.</title>
        <authorList>
            <person name="Spang A."/>
            <person name="Saw J.H."/>
            <person name="Jorgensen S.L."/>
            <person name="Zaremba-Niedzwiedzka K."/>
            <person name="Martijn J."/>
            <person name="Lind A.E."/>
            <person name="van Eijk R."/>
            <person name="Schleper C."/>
            <person name="Guy L."/>
            <person name="Ettema T.J."/>
        </authorList>
    </citation>
    <scope>NUCLEOTIDE SEQUENCE</scope>
</reference>